<sequence length="95" mass="11033">MARYDHLQLLRLPERLERRKHGGGGGAPQRDVDGHSRKLRAELDTAIAEQQRRRRPEFVDPSLILRVRMTGMTMEEDWERLGLTLLASDEDKTLI</sequence>
<evidence type="ECO:0000256" key="1">
    <source>
        <dbReference type="SAM" id="MobiDB-lite"/>
    </source>
</evidence>
<comment type="caution">
    <text evidence="2">The sequence shown here is derived from an EMBL/GenBank/DDBJ whole genome shotgun (WGS) entry which is preliminary data.</text>
</comment>
<evidence type="ECO:0000313" key="2">
    <source>
        <dbReference type="EMBL" id="NGX94746.1"/>
    </source>
</evidence>
<organism evidence="2 3">
    <name type="scientific">Candidatus Afipia apatlaquensis</name>
    <dbReference type="NCBI Taxonomy" id="2712852"/>
    <lineage>
        <taxon>Bacteria</taxon>
        <taxon>Pseudomonadati</taxon>
        <taxon>Pseudomonadota</taxon>
        <taxon>Alphaproteobacteria</taxon>
        <taxon>Hyphomicrobiales</taxon>
        <taxon>Nitrobacteraceae</taxon>
        <taxon>Afipia</taxon>
    </lineage>
</organism>
<dbReference type="AlphaFoldDB" id="A0A7C9VDV5"/>
<dbReference type="EMBL" id="JAAMRR010000294">
    <property type="protein sequence ID" value="NGX94746.1"/>
    <property type="molecule type" value="Genomic_DNA"/>
</dbReference>
<feature type="region of interest" description="Disordered" evidence="1">
    <location>
        <begin position="15"/>
        <end position="36"/>
    </location>
</feature>
<proteinExistence type="predicted"/>
<protein>
    <submittedName>
        <fullName evidence="2">Uncharacterized protein</fullName>
    </submittedName>
</protein>
<name>A0A7C9VDV5_9BRAD</name>
<reference evidence="2" key="1">
    <citation type="submission" date="2020-02" db="EMBL/GenBank/DDBJ databases">
        <title>Draft genome sequence of Candidatus Afipia apatlaquensis IBT-C3, a potential strain for decolorization of textile dyes.</title>
        <authorList>
            <person name="Sanchez-Reyes A."/>
            <person name="Breton-Deval L."/>
            <person name="Mangelson H."/>
            <person name="Sanchez-Flores A."/>
        </authorList>
    </citation>
    <scope>NUCLEOTIDE SEQUENCE [LARGE SCALE GENOMIC DNA]</scope>
    <source>
        <strain evidence="2">IBT-C3</strain>
    </source>
</reference>
<gene>
    <name evidence="2" type="ORF">G4V63_05785</name>
</gene>
<feature type="non-terminal residue" evidence="2">
    <location>
        <position position="95"/>
    </location>
</feature>
<dbReference type="Proteomes" id="UP000480266">
    <property type="component" value="Unassembled WGS sequence"/>
</dbReference>
<keyword evidence="3" id="KW-1185">Reference proteome</keyword>
<accession>A0A7C9VDV5</accession>
<evidence type="ECO:0000313" key="3">
    <source>
        <dbReference type="Proteomes" id="UP000480266"/>
    </source>
</evidence>